<dbReference type="PANTHER" id="PTHR14564">
    <property type="entry name" value="MICOS COMPLEX SUBUNIT MIC26 / MIC27 FAMILY MEMBER"/>
    <property type="match status" value="1"/>
</dbReference>
<evidence type="ECO:0000256" key="5">
    <source>
        <dbReference type="ARBA" id="ARBA00023128"/>
    </source>
</evidence>
<evidence type="ECO:0000313" key="8">
    <source>
        <dbReference type="EMBL" id="NXS12458.1"/>
    </source>
</evidence>
<dbReference type="OrthoDB" id="5973346at2759"/>
<evidence type="ECO:0000313" key="9">
    <source>
        <dbReference type="Proteomes" id="UP000560066"/>
    </source>
</evidence>
<dbReference type="Proteomes" id="UP000560066">
    <property type="component" value="Unassembled WGS sequence"/>
</dbReference>
<dbReference type="InterPro" id="IPR019166">
    <property type="entry name" value="MIC26/MIC27"/>
</dbReference>
<comment type="caution">
    <text evidence="8">The sequence shown here is derived from an EMBL/GenBank/DDBJ whole genome shotgun (WGS) entry which is preliminary data.</text>
</comment>
<evidence type="ECO:0000256" key="3">
    <source>
        <dbReference type="ARBA" id="ARBA00022692"/>
    </source>
</evidence>
<comment type="function">
    <text evidence="7">Component of the MICOS complex, a large protein complex of the mitochondrial inner membrane that plays crucial roles in the maintenance of crista junctions, inner membrane architecture, and formation of contact sites to the outer membrane.</text>
</comment>
<evidence type="ECO:0000256" key="2">
    <source>
        <dbReference type="ARBA" id="ARBA00010904"/>
    </source>
</evidence>
<gene>
    <name evidence="8" type="primary">Apool</name>
    <name evidence="8" type="ORF">NEOCOR_R05708</name>
</gene>
<dbReference type="EMBL" id="VYZS01115022">
    <property type="protein sequence ID" value="NXS12458.1"/>
    <property type="molecule type" value="Genomic_DNA"/>
</dbReference>
<sequence>VSQVAKLAAVSSGLPFAWITVHAATKKEEKSQLVKPDQLSIYSAPPVRWRFEEEQPGQLQAQLSALRHSASHHLGWGQGVFVFLKNGIMGSIQFGKDAYVYLKNPPADFLPKAGVIAVSALAGLALARKGSKFKKIVYPLGLTSVGVSVCYPAQAVVIAKVS</sequence>
<keyword evidence="7" id="KW-0999">Mitochondrion inner membrane</keyword>
<dbReference type="Pfam" id="PF09769">
    <property type="entry name" value="ApoO"/>
    <property type="match status" value="1"/>
</dbReference>
<comment type="subcellular location">
    <subcellularLocation>
        <location evidence="7">Mitochondrion inner membrane</location>
    </subcellularLocation>
    <subcellularLocation>
        <location evidence="1">Mitochondrion membrane</location>
    </subcellularLocation>
</comment>
<dbReference type="GO" id="GO:0042407">
    <property type="term" value="P:cristae formation"/>
    <property type="evidence" value="ECO:0007669"/>
    <property type="project" value="InterPro"/>
</dbReference>
<reference evidence="8 9" key="1">
    <citation type="submission" date="2019-09" db="EMBL/GenBank/DDBJ databases">
        <title>Bird 10,000 Genomes (B10K) Project - Family phase.</title>
        <authorList>
            <person name="Zhang G."/>
        </authorList>
    </citation>
    <scope>NUCLEOTIDE SEQUENCE [LARGE SCALE GENOMIC DNA]</scope>
    <source>
        <strain evidence="8">B10K-DU-002-79</strain>
    </source>
</reference>
<dbReference type="GO" id="GO:0061617">
    <property type="term" value="C:MICOS complex"/>
    <property type="evidence" value="ECO:0007669"/>
    <property type="project" value="UniProtKB-UniRule"/>
</dbReference>
<proteinExistence type="inferred from homology"/>
<evidence type="ECO:0000256" key="7">
    <source>
        <dbReference type="RuleBase" id="RU363021"/>
    </source>
</evidence>
<keyword evidence="4" id="KW-1133">Transmembrane helix</keyword>
<keyword evidence="9" id="KW-1185">Reference proteome</keyword>
<feature type="non-terminal residue" evidence="8">
    <location>
        <position position="1"/>
    </location>
</feature>
<keyword evidence="6" id="KW-0472">Membrane</keyword>
<feature type="non-terminal residue" evidence="8">
    <location>
        <position position="162"/>
    </location>
</feature>
<protein>
    <recommendedName>
        <fullName evidence="7">MICOS complex subunit</fullName>
    </recommendedName>
</protein>
<dbReference type="AlphaFoldDB" id="A0A7L2RU23"/>
<organism evidence="8 9">
    <name type="scientific">Neodrepanis coruscans</name>
    <name type="common">wattled asity</name>
    <dbReference type="NCBI Taxonomy" id="254563"/>
    <lineage>
        <taxon>Eukaryota</taxon>
        <taxon>Metazoa</taxon>
        <taxon>Chordata</taxon>
        <taxon>Craniata</taxon>
        <taxon>Vertebrata</taxon>
        <taxon>Euteleostomi</taxon>
        <taxon>Archelosauria</taxon>
        <taxon>Archosauria</taxon>
        <taxon>Dinosauria</taxon>
        <taxon>Saurischia</taxon>
        <taxon>Theropoda</taxon>
        <taxon>Coelurosauria</taxon>
        <taxon>Aves</taxon>
        <taxon>Neognathae</taxon>
        <taxon>Neoaves</taxon>
        <taxon>Telluraves</taxon>
        <taxon>Australaves</taxon>
        <taxon>Passeriformes</taxon>
        <taxon>Philepittidae</taxon>
        <taxon>Neodrepanis</taxon>
    </lineage>
</organism>
<dbReference type="InterPro" id="IPR033182">
    <property type="entry name" value="MIC26/MIC27_animal"/>
</dbReference>
<evidence type="ECO:0000256" key="6">
    <source>
        <dbReference type="ARBA" id="ARBA00023136"/>
    </source>
</evidence>
<keyword evidence="3" id="KW-0812">Transmembrane</keyword>
<evidence type="ECO:0000256" key="4">
    <source>
        <dbReference type="ARBA" id="ARBA00022989"/>
    </source>
</evidence>
<accession>A0A7L2RU23</accession>
<comment type="subunit">
    <text evidence="7">Component of the mitochondrial contact site and cristae organizing system (MICOS) complex.</text>
</comment>
<evidence type="ECO:0000256" key="1">
    <source>
        <dbReference type="ARBA" id="ARBA00004325"/>
    </source>
</evidence>
<comment type="similarity">
    <text evidence="2">Belongs to the apolipoprotein O/MICOS complex subunit Mic27 family.</text>
</comment>
<name>A0A7L2RU23_9PASS</name>
<keyword evidence="5 7" id="KW-0496">Mitochondrion</keyword>